<dbReference type="EMBL" id="DSUH01000230">
    <property type="protein sequence ID" value="HGU33143.1"/>
    <property type="molecule type" value="Genomic_DNA"/>
</dbReference>
<dbReference type="NCBIfam" id="NF045662">
    <property type="entry name" value="DVU0298_fam"/>
    <property type="match status" value="1"/>
</dbReference>
<name>A0A7C4MNG3_9BACT</name>
<accession>A0A7C4MNG3</accession>
<protein>
    <recommendedName>
        <fullName evidence="2">HEAT repeat domain-containing protein</fullName>
    </recommendedName>
</protein>
<sequence length="193" mass="21646">MPEGGFRKRKALLTRWIREYDVPELKARLAEAPTAAWVHPVLTLLYQREETVFPKAVELCGWLVQRLWEEDREAARNVIRRLFWSLNEESGAIGWGAPEALGAIIASSEPIAREYARLLLSLLRTQASFIDHPSILNGILWAAVRVVGSFPQLMDADVPDVLAPYCDHPDPATREPARIVISLFEGKSSTGSM</sequence>
<evidence type="ECO:0008006" key="2">
    <source>
        <dbReference type="Google" id="ProtNLM"/>
    </source>
</evidence>
<evidence type="ECO:0000313" key="1">
    <source>
        <dbReference type="EMBL" id="HGU33143.1"/>
    </source>
</evidence>
<dbReference type="SUPFAM" id="SSF48371">
    <property type="entry name" value="ARM repeat"/>
    <property type="match status" value="1"/>
</dbReference>
<dbReference type="InterPro" id="IPR054701">
    <property type="entry name" value="DVU0298-like"/>
</dbReference>
<dbReference type="AlphaFoldDB" id="A0A7C4MNG3"/>
<comment type="caution">
    <text evidence="1">The sequence shown here is derived from an EMBL/GenBank/DDBJ whole genome shotgun (WGS) entry which is preliminary data.</text>
</comment>
<reference evidence="1" key="1">
    <citation type="journal article" date="2020" name="mSystems">
        <title>Genome- and Community-Level Interaction Insights into Carbon Utilization and Element Cycling Functions of Hydrothermarchaeota in Hydrothermal Sediment.</title>
        <authorList>
            <person name="Zhou Z."/>
            <person name="Liu Y."/>
            <person name="Xu W."/>
            <person name="Pan J."/>
            <person name="Luo Z.H."/>
            <person name="Li M."/>
        </authorList>
    </citation>
    <scope>NUCLEOTIDE SEQUENCE [LARGE SCALE GENOMIC DNA]</scope>
    <source>
        <strain evidence="1">SpSt-477</strain>
    </source>
</reference>
<proteinExistence type="predicted"/>
<dbReference type="InterPro" id="IPR016024">
    <property type="entry name" value="ARM-type_fold"/>
</dbReference>
<organism evidence="1">
    <name type="scientific">Desulfatirhabdium butyrativorans</name>
    <dbReference type="NCBI Taxonomy" id="340467"/>
    <lineage>
        <taxon>Bacteria</taxon>
        <taxon>Pseudomonadati</taxon>
        <taxon>Thermodesulfobacteriota</taxon>
        <taxon>Desulfobacteria</taxon>
        <taxon>Desulfobacterales</taxon>
        <taxon>Desulfatirhabdiaceae</taxon>
        <taxon>Desulfatirhabdium</taxon>
    </lineage>
</organism>
<gene>
    <name evidence="1" type="ORF">ENS29_09835</name>
</gene>